<evidence type="ECO:0000313" key="1">
    <source>
        <dbReference type="EMBL" id="KAH9825570.1"/>
    </source>
</evidence>
<organism evidence="1 2">
    <name type="scientific">Teratosphaeria destructans</name>
    <dbReference type="NCBI Taxonomy" id="418781"/>
    <lineage>
        <taxon>Eukaryota</taxon>
        <taxon>Fungi</taxon>
        <taxon>Dikarya</taxon>
        <taxon>Ascomycota</taxon>
        <taxon>Pezizomycotina</taxon>
        <taxon>Dothideomycetes</taxon>
        <taxon>Dothideomycetidae</taxon>
        <taxon>Mycosphaerellales</taxon>
        <taxon>Teratosphaeriaceae</taxon>
        <taxon>Teratosphaeria</taxon>
    </lineage>
</organism>
<protein>
    <submittedName>
        <fullName evidence="1">Uncharacterized protein</fullName>
    </submittedName>
</protein>
<dbReference type="EMBL" id="RIBY02002101">
    <property type="protein sequence ID" value="KAH9825570.1"/>
    <property type="molecule type" value="Genomic_DNA"/>
</dbReference>
<comment type="caution">
    <text evidence="1">The sequence shown here is derived from an EMBL/GenBank/DDBJ whole genome shotgun (WGS) entry which is preliminary data.</text>
</comment>
<name>A0A9W7SNF6_9PEZI</name>
<dbReference type="Proteomes" id="UP001138500">
    <property type="component" value="Unassembled WGS sequence"/>
</dbReference>
<sequence length="72" mass="7446">MPPSSMASSAELTAVGLGSRRCVPVVCGETPQAKRVPSRSQPVIISPADPVMGEKWNGSLYCMAGVDGTRAV</sequence>
<evidence type="ECO:0000313" key="2">
    <source>
        <dbReference type="Proteomes" id="UP001138500"/>
    </source>
</evidence>
<gene>
    <name evidence="1" type="ORF">Tdes44962_MAKER04138</name>
</gene>
<reference evidence="1 2" key="2">
    <citation type="journal article" date="2021" name="Curr. Genet.">
        <title>Genetic response to nitrogen starvation in the aggressive Eucalyptus foliar pathogen Teratosphaeria destructans.</title>
        <authorList>
            <person name="Havenga M."/>
            <person name="Wingfield B.D."/>
            <person name="Wingfield M.J."/>
            <person name="Dreyer L.L."/>
            <person name="Roets F."/>
            <person name="Aylward J."/>
        </authorList>
    </citation>
    <scope>NUCLEOTIDE SEQUENCE [LARGE SCALE GENOMIC DNA]</scope>
    <source>
        <strain evidence="1">CMW44962</strain>
    </source>
</reference>
<keyword evidence="2" id="KW-1185">Reference proteome</keyword>
<reference evidence="1 2" key="1">
    <citation type="journal article" date="2018" name="IMA Fungus">
        <title>IMA Genome-F 10: Nine draft genome sequences of Claviceps purpurea s.lat., including C. arundinis, C. humidiphila, and C. cf. spartinae, pseudomolecules for the pitch canker pathogen Fusarium circinatum, draft genome of Davidsoniella eucalypti, Grosmannia galeiformis, Quambalaria eucalypti, and Teratosphaeria destructans.</title>
        <authorList>
            <person name="Wingfield B.D."/>
            <person name="Liu M."/>
            <person name="Nguyen H.D."/>
            <person name="Lane F.A."/>
            <person name="Morgan S.W."/>
            <person name="De Vos L."/>
            <person name="Wilken P.M."/>
            <person name="Duong T.A."/>
            <person name="Aylward J."/>
            <person name="Coetzee M.P."/>
            <person name="Dadej K."/>
            <person name="De Beer Z.W."/>
            <person name="Findlay W."/>
            <person name="Havenga M."/>
            <person name="Kolarik M."/>
            <person name="Menzies J.G."/>
            <person name="Naidoo K."/>
            <person name="Pochopski O."/>
            <person name="Shoukouhi P."/>
            <person name="Santana Q.C."/>
            <person name="Seifert K.A."/>
            <person name="Soal N."/>
            <person name="Steenkamp E.T."/>
            <person name="Tatham C.T."/>
            <person name="van der Nest M.A."/>
            <person name="Wingfield M.J."/>
        </authorList>
    </citation>
    <scope>NUCLEOTIDE SEQUENCE [LARGE SCALE GENOMIC DNA]</scope>
    <source>
        <strain evidence="1">CMW44962</strain>
    </source>
</reference>
<dbReference type="AlphaFoldDB" id="A0A9W7SNF6"/>
<proteinExistence type="predicted"/>
<accession>A0A9W7SNF6</accession>